<dbReference type="InterPro" id="IPR013780">
    <property type="entry name" value="Glyco_hydro_b"/>
</dbReference>
<evidence type="ECO:0000313" key="6">
    <source>
        <dbReference type="EMBL" id="XCB23989.1"/>
    </source>
</evidence>
<sequence>MTTKLRHRNASSSSWLPLLAILATSALWTSGSIALGQTPQPSTATAAAHNDGPWWKHAVLYEIYPRSFQDSNGDGIGDLNGITQRLDYLKSLGIDAIWIAPMYPSPQVDFGYDISDYQAVDPQYGTLADMDRLIAEGKQRNIRVVLDMVLNHTSDKHQWFIDSASSRTNPKHDWYVWNDGVPANGPNVTAYQKRFEHEGRVPPNNWISGFGGSAWEWVPAVHQFYYHKFYKQQPDLNWRNPAVEKACFDAMRFWLDRGVAGFRLDAIPTLFEDPQLRNEPEAGGINAQGDPNLKDIYTSNLSEVHGVIRRMRAMVEKYPGNRVLIGETYLPDTAALNEWYGGARHDELQLPMDMLLGFHGDHDKLDATRFRKLINEAETQLNGSQPLFVFDNHDNVRSWDRYSNGDHNQAIARLLAAVLLTSRATALMYYGEELGMVTSTPTRKEDVKDPIGVTGWPKEKGRDGERTPMQWDDSKNAGFSSSSTTWLPVPSNYSTINVKAEELEPDSLLNWHKQLIAMRRDNPTLRDGKQVMLDESNPSVLSYVREGVAGNPAIVVALNFTDQPQTISLDPSKAKVSGNTVNTLLTNAPGLKQTTSLQNITLPPYASWIGQIGSNK</sequence>
<feature type="region of interest" description="Disordered" evidence="4">
    <location>
        <begin position="441"/>
        <end position="477"/>
    </location>
</feature>
<reference evidence="6" key="1">
    <citation type="submission" date="2023-08" db="EMBL/GenBank/DDBJ databases">
        <authorList>
            <person name="Messyasz A."/>
            <person name="Mannisto M.K."/>
            <person name="Kerkhof L.J."/>
            <person name="Haggblom M."/>
        </authorList>
    </citation>
    <scope>NUCLEOTIDE SEQUENCE</scope>
    <source>
        <strain evidence="6">M8UP39</strain>
    </source>
</reference>
<proteinExistence type="inferred from homology"/>
<keyword evidence="2" id="KW-0378">Hydrolase</keyword>
<dbReference type="RefSeq" id="WP_353073413.1">
    <property type="nucleotide sequence ID" value="NZ_CP132938.1"/>
</dbReference>
<dbReference type="InterPro" id="IPR045857">
    <property type="entry name" value="O16G_dom_2"/>
</dbReference>
<organism evidence="6">
    <name type="scientific">Tunturiibacter gelidiferens</name>
    <dbReference type="NCBI Taxonomy" id="3069689"/>
    <lineage>
        <taxon>Bacteria</taxon>
        <taxon>Pseudomonadati</taxon>
        <taxon>Acidobacteriota</taxon>
        <taxon>Terriglobia</taxon>
        <taxon>Terriglobales</taxon>
        <taxon>Acidobacteriaceae</taxon>
        <taxon>Tunturiibacter</taxon>
    </lineage>
</organism>
<evidence type="ECO:0000259" key="5">
    <source>
        <dbReference type="SMART" id="SM00642"/>
    </source>
</evidence>
<gene>
    <name evidence="6" type="ORF">RBB81_08700</name>
</gene>
<dbReference type="GO" id="GO:0009313">
    <property type="term" value="P:oligosaccharide catabolic process"/>
    <property type="evidence" value="ECO:0007669"/>
    <property type="project" value="TreeGrafter"/>
</dbReference>
<feature type="compositionally biased region" description="Basic and acidic residues" evidence="4">
    <location>
        <begin position="457"/>
        <end position="466"/>
    </location>
</feature>
<reference evidence="6" key="2">
    <citation type="journal article" date="2024" name="Environ. Microbiol.">
        <title>Genome analysis and description of Tunturibacter gen. nov. expands the diversity of Terriglobia in tundra soils.</title>
        <authorList>
            <person name="Messyasz A."/>
            <person name="Mannisto M.K."/>
            <person name="Kerkhof L.J."/>
            <person name="Haggblom M.M."/>
        </authorList>
    </citation>
    <scope>NUCLEOTIDE SEQUENCE</scope>
    <source>
        <strain evidence="6">M8UP39</strain>
    </source>
</reference>
<name>A0AAU7Z632_9BACT</name>
<dbReference type="SMART" id="SM00642">
    <property type="entry name" value="Aamy"/>
    <property type="match status" value="1"/>
</dbReference>
<dbReference type="AlphaFoldDB" id="A0AAU7Z632"/>
<dbReference type="Gene3D" id="2.60.40.1180">
    <property type="entry name" value="Golgi alpha-mannosidase II"/>
    <property type="match status" value="1"/>
</dbReference>
<evidence type="ECO:0000256" key="3">
    <source>
        <dbReference type="ARBA" id="ARBA00023295"/>
    </source>
</evidence>
<evidence type="ECO:0000256" key="4">
    <source>
        <dbReference type="SAM" id="MobiDB-lite"/>
    </source>
</evidence>
<comment type="similarity">
    <text evidence="1">Belongs to the glycosyl hydrolase 13 family.</text>
</comment>
<evidence type="ECO:0000256" key="1">
    <source>
        <dbReference type="ARBA" id="ARBA00008061"/>
    </source>
</evidence>
<protein>
    <submittedName>
        <fullName evidence="6">Alpha-glucosidase</fullName>
    </submittedName>
</protein>
<dbReference type="FunFam" id="3.20.20.80:FF:000064">
    <property type="entry name" value="Oligo-1,6-glucosidase"/>
    <property type="match status" value="1"/>
</dbReference>
<dbReference type="InterPro" id="IPR032091">
    <property type="entry name" value="Malt_amylase-like_C"/>
</dbReference>
<dbReference type="SUPFAM" id="SSF51011">
    <property type="entry name" value="Glycosyl hydrolase domain"/>
    <property type="match status" value="1"/>
</dbReference>
<dbReference type="KEGG" id="tgi:RBB81_08700"/>
<evidence type="ECO:0000256" key="2">
    <source>
        <dbReference type="ARBA" id="ARBA00022801"/>
    </source>
</evidence>
<dbReference type="Gene3D" id="3.20.20.80">
    <property type="entry name" value="Glycosidases"/>
    <property type="match status" value="1"/>
</dbReference>
<dbReference type="InterPro" id="IPR006047">
    <property type="entry name" value="GH13_cat_dom"/>
</dbReference>
<dbReference type="EMBL" id="CP132938">
    <property type="protein sequence ID" value="XCB23989.1"/>
    <property type="molecule type" value="Genomic_DNA"/>
</dbReference>
<dbReference type="CDD" id="cd11333">
    <property type="entry name" value="AmyAc_SI_OligoGlu_DGase"/>
    <property type="match status" value="1"/>
</dbReference>
<dbReference type="Pfam" id="PF00128">
    <property type="entry name" value="Alpha-amylase"/>
    <property type="match status" value="1"/>
</dbReference>
<dbReference type="Gene3D" id="3.90.400.10">
    <property type="entry name" value="Oligo-1,6-glucosidase, Domain 2"/>
    <property type="match status" value="1"/>
</dbReference>
<dbReference type="InterPro" id="IPR017853">
    <property type="entry name" value="GH"/>
</dbReference>
<dbReference type="GO" id="GO:0004556">
    <property type="term" value="F:alpha-amylase activity"/>
    <property type="evidence" value="ECO:0007669"/>
    <property type="project" value="TreeGrafter"/>
</dbReference>
<keyword evidence="3" id="KW-0326">Glycosidase</keyword>
<accession>A0AAU7Z632</accession>
<dbReference type="PANTHER" id="PTHR10357">
    <property type="entry name" value="ALPHA-AMYLASE FAMILY MEMBER"/>
    <property type="match status" value="1"/>
</dbReference>
<dbReference type="PANTHER" id="PTHR10357:SF179">
    <property type="entry name" value="NEUTRAL AND BASIC AMINO ACID TRANSPORT PROTEIN RBAT"/>
    <property type="match status" value="1"/>
</dbReference>
<dbReference type="SUPFAM" id="SSF51445">
    <property type="entry name" value="(Trans)glycosidases"/>
    <property type="match status" value="1"/>
</dbReference>
<feature type="domain" description="Glycosyl hydrolase family 13 catalytic" evidence="5">
    <location>
        <begin position="62"/>
        <end position="466"/>
    </location>
</feature>
<dbReference type="Pfam" id="PF16657">
    <property type="entry name" value="Malt_amylase_C"/>
    <property type="match status" value="1"/>
</dbReference>